<proteinExistence type="predicted"/>
<gene>
    <name evidence="2" type="ORF">ADICEAN_03508</name>
</gene>
<reference evidence="2 3" key="1">
    <citation type="journal article" date="2013" name="Genome Announc.">
        <title>Draft Genome Sequence of Cesiribacter andamanensis Strain AMV16T, Isolated from a Soil Sample from a Mud Volcano in the Andaman Islands, India.</title>
        <authorList>
            <person name="Shivaji S."/>
            <person name="Ara S."/>
            <person name="Begum Z."/>
            <person name="Srinivas T.N."/>
            <person name="Singh A."/>
            <person name="Kumar Pinnaka A."/>
        </authorList>
    </citation>
    <scope>NUCLEOTIDE SEQUENCE [LARGE SCALE GENOMIC DNA]</scope>
    <source>
        <strain evidence="2 3">AMV16</strain>
    </source>
</reference>
<dbReference type="EMBL" id="AODQ01000121">
    <property type="protein sequence ID" value="EMR01375.1"/>
    <property type="molecule type" value="Genomic_DNA"/>
</dbReference>
<dbReference type="RefSeq" id="WP_009196889.1">
    <property type="nucleotide sequence ID" value="NZ_AODQ01000121.1"/>
</dbReference>
<dbReference type="STRING" id="1279009.ADICEAN_03508"/>
<dbReference type="OrthoDB" id="780137at2"/>
<sequence>MEISPRSLGMQPGDELYYRLEGFDTKPPRGQHRRSNTWFYQWKDTAQAVSGLSSGLALDREPEYFRSQRQIIIDTEKLIRTQASTPVARWEKANQDLAVDQKLLRLRYGKFLGEEFESTAGGYSAPHNDEEEEEDHAGHEHEEGEEHERHDIHMEEHEIPAGAEPAAGLLHMFGHAHDTEEGATFYEESIKVKLKAALSEMWEAEKYLRLSQPRQALPYEYRALRMIKEVQQSSRIYVERVGLELPTLIPAEHRLKGEQAKILPGSRQQEQAYTDSLQASKQLLARLSYWQPGQPLDGASRDLLRLSSRELARLLLEGGPYMRYVYLLNALTVLQESERVPAAELYRVQRGLFELLPRQQLPARQRLPEPGASFLYQSQGGQK</sequence>
<dbReference type="PATRIC" id="fig|1279009.4.peg.3551"/>
<feature type="region of interest" description="Disordered" evidence="1">
    <location>
        <begin position="119"/>
        <end position="150"/>
    </location>
</feature>
<protein>
    <submittedName>
        <fullName evidence="2">Uncharacterized protein</fullName>
    </submittedName>
</protein>
<organism evidence="2 3">
    <name type="scientific">Cesiribacter andamanensis AMV16</name>
    <dbReference type="NCBI Taxonomy" id="1279009"/>
    <lineage>
        <taxon>Bacteria</taxon>
        <taxon>Pseudomonadati</taxon>
        <taxon>Bacteroidota</taxon>
        <taxon>Cytophagia</taxon>
        <taxon>Cytophagales</taxon>
        <taxon>Cesiribacteraceae</taxon>
        <taxon>Cesiribacter</taxon>
    </lineage>
</organism>
<comment type="caution">
    <text evidence="2">The sequence shown here is derived from an EMBL/GenBank/DDBJ whole genome shotgun (WGS) entry which is preliminary data.</text>
</comment>
<name>M7NHU3_9BACT</name>
<dbReference type="AlphaFoldDB" id="M7NHU3"/>
<feature type="compositionally biased region" description="Basic and acidic residues" evidence="1">
    <location>
        <begin position="136"/>
        <end position="150"/>
    </location>
</feature>
<evidence type="ECO:0000313" key="2">
    <source>
        <dbReference type="EMBL" id="EMR01375.1"/>
    </source>
</evidence>
<evidence type="ECO:0000313" key="3">
    <source>
        <dbReference type="Proteomes" id="UP000011910"/>
    </source>
</evidence>
<keyword evidence="3" id="KW-1185">Reference proteome</keyword>
<accession>M7NHU3</accession>
<dbReference type="eggNOG" id="COG0803">
    <property type="taxonomic scope" value="Bacteria"/>
</dbReference>
<dbReference type="Proteomes" id="UP000011910">
    <property type="component" value="Unassembled WGS sequence"/>
</dbReference>
<evidence type="ECO:0000256" key="1">
    <source>
        <dbReference type="SAM" id="MobiDB-lite"/>
    </source>
</evidence>